<gene>
    <name evidence="3" type="ORF">CA267_007610</name>
</gene>
<dbReference type="PANTHER" id="PTHR30535">
    <property type="entry name" value="VITAMIN B12-BINDING PROTEIN"/>
    <property type="match status" value="1"/>
</dbReference>
<evidence type="ECO:0000313" key="4">
    <source>
        <dbReference type="Proteomes" id="UP000219285"/>
    </source>
</evidence>
<dbReference type="SUPFAM" id="SSF53807">
    <property type="entry name" value="Helical backbone' metal receptor"/>
    <property type="match status" value="1"/>
</dbReference>
<organism evidence="3 4">
    <name type="scientific">Alteromonas pelagimontana</name>
    <dbReference type="NCBI Taxonomy" id="1858656"/>
    <lineage>
        <taxon>Bacteria</taxon>
        <taxon>Pseudomonadati</taxon>
        <taxon>Pseudomonadota</taxon>
        <taxon>Gammaproteobacteria</taxon>
        <taxon>Alteromonadales</taxon>
        <taxon>Alteromonadaceae</taxon>
        <taxon>Alteromonas/Salinimonas group</taxon>
        <taxon>Alteromonas</taxon>
    </lineage>
</organism>
<evidence type="ECO:0000256" key="1">
    <source>
        <dbReference type="SAM" id="SignalP"/>
    </source>
</evidence>
<dbReference type="Proteomes" id="UP000219285">
    <property type="component" value="Chromosome"/>
</dbReference>
<feature type="domain" description="Fe/B12 periplasmic-binding" evidence="2">
    <location>
        <begin position="29"/>
        <end position="288"/>
    </location>
</feature>
<sequence length="295" mass="30599">MKVNLKAAAGLVLSFGLWLAMPAQAEAIRVVSAGGSVTEIIFALGKGDIVVATDNTSTYPPEVEVITKLGYFRQLSAEGVLGQQPTHLIGAQATGPDAMLNQVAGAGVNVTILDEQRSLAGLIEMISVVAKLLNADAAGDELKRTILQDVEAARAQAKAADIAGLTGLFVVANSERGLTVAGNDTVPQSLFDALGISNAAKQVNQYKLMDNESIVKARPDFILIASHAATDDSAVTRLCDHPALAATPAGQHCTIAPLKSSIGLGLSPRYAQALQAVTQIAGQARAATRVQTKIR</sequence>
<accession>A0A6M4MEQ8</accession>
<keyword evidence="1" id="KW-0732">Signal</keyword>
<evidence type="ECO:0000313" key="3">
    <source>
        <dbReference type="EMBL" id="QJR80656.1"/>
    </source>
</evidence>
<dbReference type="PROSITE" id="PS50983">
    <property type="entry name" value="FE_B12_PBP"/>
    <property type="match status" value="1"/>
</dbReference>
<reference evidence="3 4" key="2">
    <citation type="submission" date="2020-04" db="EMBL/GenBank/DDBJ databases">
        <title>Complete genome sequence of Alteromonas pelagimontana 5.12T.</title>
        <authorList>
            <person name="Sinha R.K."/>
            <person name="Krishnan K.P."/>
            <person name="Kurian J.P."/>
        </authorList>
    </citation>
    <scope>NUCLEOTIDE SEQUENCE [LARGE SCALE GENOMIC DNA]</scope>
    <source>
        <strain evidence="3 4">5.12</strain>
    </source>
</reference>
<dbReference type="Pfam" id="PF01497">
    <property type="entry name" value="Peripla_BP_2"/>
    <property type="match status" value="1"/>
</dbReference>
<dbReference type="InterPro" id="IPR002491">
    <property type="entry name" value="ABC_transptr_periplasmic_BD"/>
</dbReference>
<name>A0A6M4MEQ8_9ALTE</name>
<dbReference type="PANTHER" id="PTHR30535:SF4">
    <property type="entry name" value="HEMIN-BINDING PERIPLASMIC PROTEIN HMUT"/>
    <property type="match status" value="1"/>
</dbReference>
<evidence type="ECO:0000259" key="2">
    <source>
        <dbReference type="PROSITE" id="PS50983"/>
    </source>
</evidence>
<dbReference type="OrthoDB" id="9797736at2"/>
<dbReference type="KEGG" id="apel:CA267_007610"/>
<dbReference type="RefSeq" id="WP_075608046.1">
    <property type="nucleotide sequence ID" value="NZ_CP052766.1"/>
</dbReference>
<feature type="signal peptide" evidence="1">
    <location>
        <begin position="1"/>
        <end position="25"/>
    </location>
</feature>
<reference evidence="4" key="1">
    <citation type="submission" date="2014-12" db="EMBL/GenBank/DDBJ databases">
        <title>Complete genome sequence of a multi-drug resistant Klebsiella pneumoniae.</title>
        <authorList>
            <person name="Hua X."/>
            <person name="Chen Q."/>
            <person name="Li X."/>
            <person name="Feng Y."/>
            <person name="Ruan Z."/>
            <person name="Yu Y."/>
        </authorList>
    </citation>
    <scope>NUCLEOTIDE SEQUENCE [LARGE SCALE GENOMIC DNA]</scope>
    <source>
        <strain evidence="4">5.12</strain>
    </source>
</reference>
<keyword evidence="4" id="KW-1185">Reference proteome</keyword>
<feature type="chain" id="PRO_5028803765" evidence="1">
    <location>
        <begin position="26"/>
        <end position="295"/>
    </location>
</feature>
<dbReference type="Gene3D" id="3.40.50.1980">
    <property type="entry name" value="Nitrogenase molybdenum iron protein domain"/>
    <property type="match status" value="2"/>
</dbReference>
<dbReference type="AlphaFoldDB" id="A0A6M4MEQ8"/>
<dbReference type="InterPro" id="IPR050902">
    <property type="entry name" value="ABC_Transporter_SBP"/>
</dbReference>
<protein>
    <submittedName>
        <fullName evidence="3">ABC transporter substrate-binding protein</fullName>
    </submittedName>
</protein>
<dbReference type="EMBL" id="CP052766">
    <property type="protein sequence ID" value="QJR80656.1"/>
    <property type="molecule type" value="Genomic_DNA"/>
</dbReference>
<proteinExistence type="predicted"/>